<name>A0A840VZ56_9ACTN</name>
<protein>
    <submittedName>
        <fullName evidence="1">Uncharacterized protein</fullName>
    </submittedName>
</protein>
<evidence type="ECO:0000313" key="2">
    <source>
        <dbReference type="Proteomes" id="UP000586947"/>
    </source>
</evidence>
<comment type="caution">
    <text evidence="1">The sequence shown here is derived from an EMBL/GenBank/DDBJ whole genome shotgun (WGS) entry which is preliminary data.</text>
</comment>
<dbReference type="Proteomes" id="UP000586947">
    <property type="component" value="Unassembled WGS sequence"/>
</dbReference>
<accession>A0A840VZ56</accession>
<sequence length="58" mass="6420">MATRRHRAVGRRTGAAIDGATRDLYRLNPDEAPGPQAMFARFVGWTPFRRTIVSPPPG</sequence>
<gene>
    <name evidence="1" type="ORF">HNR20_005761</name>
</gene>
<reference evidence="1 2" key="1">
    <citation type="submission" date="2020-08" db="EMBL/GenBank/DDBJ databases">
        <title>Sequencing the genomes of 1000 actinobacteria strains.</title>
        <authorList>
            <person name="Klenk H.-P."/>
        </authorList>
    </citation>
    <scope>NUCLEOTIDE SEQUENCE [LARGE SCALE GENOMIC DNA]</scope>
    <source>
        <strain evidence="1 2">DSM 103125</strain>
    </source>
</reference>
<dbReference type="EMBL" id="JACHDP010000001">
    <property type="protein sequence ID" value="MBB5481256.1"/>
    <property type="molecule type" value="Genomic_DNA"/>
</dbReference>
<dbReference type="AlphaFoldDB" id="A0A840VZ56"/>
<evidence type="ECO:0000313" key="1">
    <source>
        <dbReference type="EMBL" id="MBB5481256.1"/>
    </source>
</evidence>
<proteinExistence type="predicted"/>
<organism evidence="1 2">
    <name type="scientific">Micromonospora parathelypteridis</name>
    <dbReference type="NCBI Taxonomy" id="1839617"/>
    <lineage>
        <taxon>Bacteria</taxon>
        <taxon>Bacillati</taxon>
        <taxon>Actinomycetota</taxon>
        <taxon>Actinomycetes</taxon>
        <taxon>Micromonosporales</taxon>
        <taxon>Micromonosporaceae</taxon>
        <taxon>Micromonospora</taxon>
    </lineage>
</organism>
<keyword evidence="2" id="KW-1185">Reference proteome</keyword>
<dbReference type="RefSeq" id="WP_184189405.1">
    <property type="nucleotide sequence ID" value="NZ_BMNF01000004.1"/>
</dbReference>